<evidence type="ECO:0000256" key="1">
    <source>
        <dbReference type="SAM" id="Phobius"/>
    </source>
</evidence>
<reference evidence="2 3" key="1">
    <citation type="journal article" date="2018" name="Mol. Plant">
        <title>The genome of Artemisia annua provides insight into the evolution of Asteraceae family and artemisinin biosynthesis.</title>
        <authorList>
            <person name="Shen Q."/>
            <person name="Zhang L."/>
            <person name="Liao Z."/>
            <person name="Wang S."/>
            <person name="Yan T."/>
            <person name="Shi P."/>
            <person name="Liu M."/>
            <person name="Fu X."/>
            <person name="Pan Q."/>
            <person name="Wang Y."/>
            <person name="Lv Z."/>
            <person name="Lu X."/>
            <person name="Zhang F."/>
            <person name="Jiang W."/>
            <person name="Ma Y."/>
            <person name="Chen M."/>
            <person name="Hao X."/>
            <person name="Li L."/>
            <person name="Tang Y."/>
            <person name="Lv G."/>
            <person name="Zhou Y."/>
            <person name="Sun X."/>
            <person name="Brodelius P.E."/>
            <person name="Rose J.K.C."/>
            <person name="Tang K."/>
        </authorList>
    </citation>
    <scope>NUCLEOTIDE SEQUENCE [LARGE SCALE GENOMIC DNA]</scope>
    <source>
        <strain evidence="3">cv. Huhao1</strain>
        <tissue evidence="2">Leaf</tissue>
    </source>
</reference>
<evidence type="ECO:0000313" key="3">
    <source>
        <dbReference type="Proteomes" id="UP000245207"/>
    </source>
</evidence>
<keyword evidence="1" id="KW-1133">Transmembrane helix</keyword>
<keyword evidence="3" id="KW-1185">Reference proteome</keyword>
<dbReference type="EMBL" id="PKPP01009957">
    <property type="protein sequence ID" value="PWA47117.1"/>
    <property type="molecule type" value="Genomic_DNA"/>
</dbReference>
<proteinExistence type="predicted"/>
<keyword evidence="1" id="KW-0812">Transmembrane</keyword>
<protein>
    <submittedName>
        <fullName evidence="2">P-type ATPase</fullName>
    </submittedName>
</protein>
<dbReference type="STRING" id="35608.A0A2U1LDP4"/>
<keyword evidence="1" id="KW-0472">Membrane</keyword>
<dbReference type="AlphaFoldDB" id="A0A2U1LDP4"/>
<dbReference type="OrthoDB" id="2929958at2759"/>
<dbReference type="Proteomes" id="UP000245207">
    <property type="component" value="Unassembled WGS sequence"/>
</dbReference>
<accession>A0A2U1LDP4</accession>
<name>A0A2U1LDP4_ARTAN</name>
<organism evidence="2 3">
    <name type="scientific">Artemisia annua</name>
    <name type="common">Sweet wormwood</name>
    <dbReference type="NCBI Taxonomy" id="35608"/>
    <lineage>
        <taxon>Eukaryota</taxon>
        <taxon>Viridiplantae</taxon>
        <taxon>Streptophyta</taxon>
        <taxon>Embryophyta</taxon>
        <taxon>Tracheophyta</taxon>
        <taxon>Spermatophyta</taxon>
        <taxon>Magnoliopsida</taxon>
        <taxon>eudicotyledons</taxon>
        <taxon>Gunneridae</taxon>
        <taxon>Pentapetalae</taxon>
        <taxon>asterids</taxon>
        <taxon>campanulids</taxon>
        <taxon>Asterales</taxon>
        <taxon>Asteraceae</taxon>
        <taxon>Asteroideae</taxon>
        <taxon>Anthemideae</taxon>
        <taxon>Artemisiinae</taxon>
        <taxon>Artemisia</taxon>
    </lineage>
</organism>
<comment type="caution">
    <text evidence="2">The sequence shown here is derived from an EMBL/GenBank/DDBJ whole genome shotgun (WGS) entry which is preliminary data.</text>
</comment>
<sequence length="79" mass="9269">MSFSGLILFIVALSSVCLGWAGVIWLYKIVFYIPLDLIKFFIRYAISGRAWDLVIDQRYVERNNHNKLNQMAEDAKRRT</sequence>
<feature type="transmembrane region" description="Helical" evidence="1">
    <location>
        <begin position="6"/>
        <end position="27"/>
    </location>
</feature>
<gene>
    <name evidence="2" type="ORF">CTI12_AA500580</name>
</gene>
<evidence type="ECO:0000313" key="2">
    <source>
        <dbReference type="EMBL" id="PWA47117.1"/>
    </source>
</evidence>